<comment type="caution">
    <text evidence="1">The sequence shown here is derived from an EMBL/GenBank/DDBJ whole genome shotgun (WGS) entry which is preliminary data.</text>
</comment>
<sequence>MAGTLARAGLSCLLHRVAVPLGALGVEHRLSNALSKTAQLSKVTRITHVGDLIAVVLHLNTTPIGLGLGPRQHGLPLRGTSGRLTFGTRGVGLLEGAQVGLGPGEIHRTRRRETRNWRARHVSGSWSGASRSSTVHLIARMARMRTRLGRSRLSRRRTCLSPLCRRPRCSRRSCSRLCISALLFTQLSTELVLVEVVLGRRCRAQSSLRLRMPPLRLDMVLPRLRERLAVSGESSMLLL</sequence>
<dbReference type="EMBL" id="CAUYUJ010007002">
    <property type="protein sequence ID" value="CAK0819292.1"/>
    <property type="molecule type" value="Genomic_DNA"/>
</dbReference>
<proteinExistence type="predicted"/>
<evidence type="ECO:0008006" key="3">
    <source>
        <dbReference type="Google" id="ProtNLM"/>
    </source>
</evidence>
<accession>A0ABN9RLY9</accession>
<organism evidence="1 2">
    <name type="scientific">Prorocentrum cordatum</name>
    <dbReference type="NCBI Taxonomy" id="2364126"/>
    <lineage>
        <taxon>Eukaryota</taxon>
        <taxon>Sar</taxon>
        <taxon>Alveolata</taxon>
        <taxon>Dinophyceae</taxon>
        <taxon>Prorocentrales</taxon>
        <taxon>Prorocentraceae</taxon>
        <taxon>Prorocentrum</taxon>
    </lineage>
</organism>
<keyword evidence="2" id="KW-1185">Reference proteome</keyword>
<gene>
    <name evidence="1" type="ORF">PCOR1329_LOCUS21319</name>
</gene>
<evidence type="ECO:0000313" key="2">
    <source>
        <dbReference type="Proteomes" id="UP001189429"/>
    </source>
</evidence>
<evidence type="ECO:0000313" key="1">
    <source>
        <dbReference type="EMBL" id="CAK0819292.1"/>
    </source>
</evidence>
<dbReference type="Proteomes" id="UP001189429">
    <property type="component" value="Unassembled WGS sequence"/>
</dbReference>
<reference evidence="1" key="1">
    <citation type="submission" date="2023-10" db="EMBL/GenBank/DDBJ databases">
        <authorList>
            <person name="Chen Y."/>
            <person name="Shah S."/>
            <person name="Dougan E. K."/>
            <person name="Thang M."/>
            <person name="Chan C."/>
        </authorList>
    </citation>
    <scope>NUCLEOTIDE SEQUENCE [LARGE SCALE GENOMIC DNA]</scope>
</reference>
<name>A0ABN9RLY9_9DINO</name>
<protein>
    <recommendedName>
        <fullName evidence="3">Secreted protein</fullName>
    </recommendedName>
</protein>